<dbReference type="InterPro" id="IPR013024">
    <property type="entry name" value="GGCT-like"/>
</dbReference>
<name>A0A8F6YBW4_9RHOB</name>
<dbReference type="KEGG" id="gce:KYE46_04805"/>
<organism evidence="2 3">
    <name type="scientific">Gymnodinialimonas ceratoperidinii</name>
    <dbReference type="NCBI Taxonomy" id="2856823"/>
    <lineage>
        <taxon>Bacteria</taxon>
        <taxon>Pseudomonadati</taxon>
        <taxon>Pseudomonadota</taxon>
        <taxon>Alphaproteobacteria</taxon>
        <taxon>Rhodobacterales</taxon>
        <taxon>Paracoccaceae</taxon>
        <taxon>Gymnodinialimonas</taxon>
    </lineage>
</organism>
<keyword evidence="3" id="KW-1185">Reference proteome</keyword>
<evidence type="ECO:0000313" key="2">
    <source>
        <dbReference type="EMBL" id="QXT40566.1"/>
    </source>
</evidence>
<dbReference type="Pfam" id="PF06094">
    <property type="entry name" value="GGACT"/>
    <property type="match status" value="1"/>
</dbReference>
<gene>
    <name evidence="2" type="ORF">KYE46_04805</name>
</gene>
<dbReference type="Proteomes" id="UP000825009">
    <property type="component" value="Chromosome"/>
</dbReference>
<dbReference type="RefSeq" id="WP_219003845.1">
    <property type="nucleotide sequence ID" value="NZ_CP079194.1"/>
</dbReference>
<dbReference type="AlphaFoldDB" id="A0A8F6YBW4"/>
<protein>
    <submittedName>
        <fullName evidence="2">Gamma-glutamylcyclotransferase</fullName>
    </submittedName>
</protein>
<reference evidence="2 3" key="1">
    <citation type="submission" date="2021-07" db="EMBL/GenBank/DDBJ databases">
        <title>A novel Jannaschia species isolated from marine dinoflagellate Ceratoperidinium margalefii.</title>
        <authorList>
            <person name="Jiang Y."/>
            <person name="Li Z."/>
        </authorList>
    </citation>
    <scope>NUCLEOTIDE SEQUENCE [LARGE SCALE GENOMIC DNA]</scope>
    <source>
        <strain evidence="2 3">J12C1-MA-4</strain>
    </source>
</reference>
<accession>A0A8F6YBW4</accession>
<proteinExistence type="predicted"/>
<evidence type="ECO:0000313" key="3">
    <source>
        <dbReference type="Proteomes" id="UP000825009"/>
    </source>
</evidence>
<dbReference type="CDD" id="cd06661">
    <property type="entry name" value="GGCT_like"/>
    <property type="match status" value="1"/>
</dbReference>
<dbReference type="InterPro" id="IPR009288">
    <property type="entry name" value="AIG2-like_dom"/>
</dbReference>
<dbReference type="EMBL" id="CP079194">
    <property type="protein sequence ID" value="QXT40566.1"/>
    <property type="molecule type" value="Genomic_DNA"/>
</dbReference>
<feature type="domain" description="Gamma-glutamylcyclotransferase AIG2-like" evidence="1">
    <location>
        <begin position="7"/>
        <end position="109"/>
    </location>
</feature>
<evidence type="ECO:0000259" key="1">
    <source>
        <dbReference type="Pfam" id="PF06094"/>
    </source>
</evidence>
<sequence>MIDPYFFGYGSLVNRKTHTYPLASPAEVRGWRRVWQGTKLRKLAFLSVEPDSEGRIDGLIAAVPGADWTALDLREGAYQRHPVAQITHGQAQDFEVQIYAVDPKHKEEGVHPILLSYLDTVIQGFLTEFGEDGARAFFDETGGWDMPIRDDRHDPMYPRVTELTDGERAFVDENLRRIHEALRTSDTTRRVSLKG</sequence>